<sequence length="489" mass="54822">MSITQHSKDCELVIGLVAPIGVNLDDVKNRLDSLFSQFRYEMNWIHLSNLCEPYVDGAQAEAPCTELERLDRGMNNGKSCRERFQRGDFFALLAINKINEGRTSTPIEPRPRTAHVIRSLKHPDEVETLRRTYGDGFFLLGVSSSVKTRKHYLKNVKGIPEAELERLIDRDDREAGDFGQRTRDVFQMSDAFVTTDDIERLSDQLSRILDLLFSAPVVPPTADEYAMFLAYAASLRSADLSRQVGAVIANKKNDIVSTGANDVPKFGGGLYWPGKDDRRDYVKKEDYNEKEKRDITLRIMKKLKPGSSDSDEDLLAEGLKALKDTGLLGITEYGRAVHAEMEALLSAARNGIAIRGGTLYSTTYPCHNCAKHIVAAGIKKVKFVEPYPKSYAIRMHSDSIESNGEGRKTKVLFEPFVGIGPRRFVDLFSMSLSSGRNIVRKENSRLIEWSRETAELRVPMAPLSYLEAEVSLVSELSLVVSSQEKNDET</sequence>
<evidence type="ECO:0000259" key="6">
    <source>
        <dbReference type="PROSITE" id="PS51747"/>
    </source>
</evidence>
<gene>
    <name evidence="7" type="ORF">CEW87_05560</name>
</gene>
<dbReference type="EMBL" id="CP022188">
    <property type="protein sequence ID" value="AWI78870.1"/>
    <property type="molecule type" value="Genomic_DNA"/>
</dbReference>
<dbReference type="Gene3D" id="3.40.140.10">
    <property type="entry name" value="Cytidine Deaminase, domain 2"/>
    <property type="match status" value="1"/>
</dbReference>
<dbReference type="GO" id="GO:0005737">
    <property type="term" value="C:cytoplasm"/>
    <property type="evidence" value="ECO:0007669"/>
    <property type="project" value="TreeGrafter"/>
</dbReference>
<dbReference type="Proteomes" id="UP000244902">
    <property type="component" value="Chromosome"/>
</dbReference>
<keyword evidence="4" id="KW-0378">Hydrolase</keyword>
<dbReference type="Gene3D" id="3.40.50.300">
    <property type="entry name" value="P-loop containing nucleotide triphosphate hydrolases"/>
    <property type="match status" value="1"/>
</dbReference>
<dbReference type="RefSeq" id="WP_108971800.1">
    <property type="nucleotide sequence ID" value="NZ_CP022188.1"/>
</dbReference>
<evidence type="ECO:0000256" key="5">
    <source>
        <dbReference type="ARBA" id="ARBA00022833"/>
    </source>
</evidence>
<evidence type="ECO:0000256" key="1">
    <source>
        <dbReference type="ARBA" id="ARBA00001947"/>
    </source>
</evidence>
<dbReference type="InterPro" id="IPR015517">
    <property type="entry name" value="dCMP_deaminase-rel"/>
</dbReference>
<dbReference type="InterPro" id="IPR016193">
    <property type="entry name" value="Cytidine_deaminase-like"/>
</dbReference>
<comment type="cofactor">
    <cofactor evidence="1">
        <name>Zn(2+)</name>
        <dbReference type="ChEBI" id="CHEBI:29105"/>
    </cofactor>
</comment>
<dbReference type="InterPro" id="IPR016192">
    <property type="entry name" value="APOBEC/CMP_deaminase_Zn-bd"/>
</dbReference>
<dbReference type="PROSITE" id="PS00903">
    <property type="entry name" value="CYT_DCMP_DEAMINASES_1"/>
    <property type="match status" value="1"/>
</dbReference>
<dbReference type="InterPro" id="IPR027417">
    <property type="entry name" value="P-loop_NTPase"/>
</dbReference>
<keyword evidence="3" id="KW-0479">Metal-binding</keyword>
<feature type="domain" description="CMP/dCMP-type deaminase" evidence="6">
    <location>
        <begin position="221"/>
        <end position="408"/>
    </location>
</feature>
<dbReference type="InterPro" id="IPR002125">
    <property type="entry name" value="CMP_dCMP_dom"/>
</dbReference>
<dbReference type="InterPro" id="IPR035105">
    <property type="entry name" value="Deoxycytidylate_deaminase_dom"/>
</dbReference>
<keyword evidence="5" id="KW-0862">Zinc</keyword>
<organism evidence="7 8">
    <name type="scientific">Parazoarcus communis</name>
    <dbReference type="NCBI Taxonomy" id="41977"/>
    <lineage>
        <taxon>Bacteria</taxon>
        <taxon>Pseudomonadati</taxon>
        <taxon>Pseudomonadota</taxon>
        <taxon>Betaproteobacteria</taxon>
        <taxon>Rhodocyclales</taxon>
        <taxon>Zoogloeaceae</taxon>
        <taxon>Parazoarcus</taxon>
    </lineage>
</organism>
<evidence type="ECO:0000256" key="4">
    <source>
        <dbReference type="ARBA" id="ARBA00022801"/>
    </source>
</evidence>
<dbReference type="PANTHER" id="PTHR11086">
    <property type="entry name" value="DEOXYCYTIDYLATE DEAMINASE-RELATED"/>
    <property type="match status" value="1"/>
</dbReference>
<dbReference type="NCBIfam" id="NF041025">
    <property type="entry name" value="antiphage_deaminase"/>
    <property type="match status" value="1"/>
</dbReference>
<dbReference type="AlphaFoldDB" id="A0A2U8GZV2"/>
<dbReference type="OrthoDB" id="9788517at2"/>
<reference evidence="7 8" key="1">
    <citation type="submission" date="2017-06" db="EMBL/GenBank/DDBJ databases">
        <title>Azoarcus sp. TSNA42 complete genome sequence.</title>
        <authorList>
            <person name="Woo J.-H."/>
            <person name="Kim H.-S."/>
        </authorList>
    </citation>
    <scope>NUCLEOTIDE SEQUENCE [LARGE SCALE GENOMIC DNA]</scope>
    <source>
        <strain evidence="7 8">TSNA42</strain>
    </source>
</reference>
<dbReference type="Pfam" id="PF00383">
    <property type="entry name" value="dCMP_cyt_deam_1"/>
    <property type="match status" value="1"/>
</dbReference>
<evidence type="ECO:0000256" key="3">
    <source>
        <dbReference type="ARBA" id="ARBA00022723"/>
    </source>
</evidence>
<comment type="similarity">
    <text evidence="2">Belongs to the cytidine and deoxycytidylate deaminase family.</text>
</comment>
<name>A0A2U8GZV2_9RHOO</name>
<dbReference type="SUPFAM" id="SSF53927">
    <property type="entry name" value="Cytidine deaminase-like"/>
    <property type="match status" value="1"/>
</dbReference>
<dbReference type="PANTHER" id="PTHR11086:SF18">
    <property type="entry name" value="DEOXYCYTIDYLATE DEAMINASE"/>
    <property type="match status" value="1"/>
</dbReference>
<dbReference type="GO" id="GO:0008270">
    <property type="term" value="F:zinc ion binding"/>
    <property type="evidence" value="ECO:0007669"/>
    <property type="project" value="InterPro"/>
</dbReference>
<protein>
    <submittedName>
        <fullName evidence="7">Cytidine deaminase</fullName>
    </submittedName>
</protein>
<evidence type="ECO:0000313" key="8">
    <source>
        <dbReference type="Proteomes" id="UP000244902"/>
    </source>
</evidence>
<accession>A0A2U8GZV2</accession>
<evidence type="ECO:0000313" key="7">
    <source>
        <dbReference type="EMBL" id="AWI78870.1"/>
    </source>
</evidence>
<evidence type="ECO:0000256" key="2">
    <source>
        <dbReference type="ARBA" id="ARBA00006576"/>
    </source>
</evidence>
<dbReference type="CDD" id="cd01286">
    <property type="entry name" value="deoxycytidylate_deaminase"/>
    <property type="match status" value="1"/>
</dbReference>
<dbReference type="PROSITE" id="PS51747">
    <property type="entry name" value="CYT_DCMP_DEAMINASES_2"/>
    <property type="match status" value="1"/>
</dbReference>
<proteinExistence type="inferred from homology"/>
<dbReference type="GO" id="GO:0004132">
    <property type="term" value="F:dCMP deaminase activity"/>
    <property type="evidence" value="ECO:0007669"/>
    <property type="project" value="TreeGrafter"/>
</dbReference>